<dbReference type="InterPro" id="IPR051531">
    <property type="entry name" value="N-acetyltransferase"/>
</dbReference>
<evidence type="ECO:0000313" key="2">
    <source>
        <dbReference type="EMBL" id="BBL03802.1"/>
    </source>
</evidence>
<dbReference type="InterPro" id="IPR016181">
    <property type="entry name" value="Acyl_CoA_acyltransferase"/>
</dbReference>
<dbReference type="InterPro" id="IPR000182">
    <property type="entry name" value="GNAT_dom"/>
</dbReference>
<dbReference type="KEGG" id="acou:A5CBH24_11150"/>
<dbReference type="Proteomes" id="UP000318946">
    <property type="component" value="Chromosome"/>
</dbReference>
<dbReference type="PANTHER" id="PTHR43792:SF1">
    <property type="entry name" value="N-ACETYLTRANSFERASE DOMAIN-CONTAINING PROTEIN"/>
    <property type="match status" value="1"/>
</dbReference>
<evidence type="ECO:0000259" key="1">
    <source>
        <dbReference type="PROSITE" id="PS51186"/>
    </source>
</evidence>
<dbReference type="GO" id="GO:0016747">
    <property type="term" value="F:acyltransferase activity, transferring groups other than amino-acyl groups"/>
    <property type="evidence" value="ECO:0007669"/>
    <property type="project" value="InterPro"/>
</dbReference>
<proteinExistence type="predicted"/>
<gene>
    <name evidence="2" type="ORF">A5CBH24_11150</name>
</gene>
<evidence type="ECO:0000313" key="3">
    <source>
        <dbReference type="Proteomes" id="UP000318946"/>
    </source>
</evidence>
<dbReference type="RefSeq" id="WP_141412450.1">
    <property type="nucleotide sequence ID" value="NZ_AP019735.1"/>
</dbReference>
<sequence>MIRIEIERLILRPFSDGDLSALFMLLSDEEVTAFLPMFPLKDMAEARSYLRYIETWIRNGGFYYAICLKDSDLAVGCIHVSGDDSHDLGYCIRKEFWHNGFCTESCRAVVDLLRRMGLPYITATHDVNNPRSGRVMQAIGMHYCYSYEELWQPKNFPVIFRMYQLNLDGQMDRVYREYWDRYPVHFVETF</sequence>
<dbReference type="PANTHER" id="PTHR43792">
    <property type="entry name" value="GNAT FAMILY, PUTATIVE (AFU_ORTHOLOGUE AFUA_3G00765)-RELATED-RELATED"/>
    <property type="match status" value="1"/>
</dbReference>
<name>A0A4Y1WSF8_9BACT</name>
<dbReference type="SUPFAM" id="SSF55729">
    <property type="entry name" value="Acyl-CoA N-acyltransferases (Nat)"/>
    <property type="match status" value="1"/>
</dbReference>
<reference evidence="3" key="1">
    <citation type="submission" date="2019-06" db="EMBL/GenBank/DDBJ databases">
        <title>Alistipes onderdonkii subsp. vulgaris subsp. nov., Alistipes dispar sp. nov. and Alistipes communis sp. nov., isolated from human faeces, and creation of Alistipes onderdonkii subsp. onderdonkii subsp. nov.</title>
        <authorList>
            <person name="Sakamoto M."/>
            <person name="Ikeyama N."/>
            <person name="Ogata Y."/>
            <person name="Suda W."/>
            <person name="Iino T."/>
            <person name="Hattori M."/>
            <person name="Ohkuma M."/>
        </authorList>
    </citation>
    <scope>NUCLEOTIDE SEQUENCE [LARGE SCALE GENOMIC DNA]</scope>
    <source>
        <strain evidence="3">5CBH24</strain>
    </source>
</reference>
<organism evidence="2 3">
    <name type="scientific">Alistipes communis</name>
    <dbReference type="NCBI Taxonomy" id="2585118"/>
    <lineage>
        <taxon>Bacteria</taxon>
        <taxon>Pseudomonadati</taxon>
        <taxon>Bacteroidota</taxon>
        <taxon>Bacteroidia</taxon>
        <taxon>Bacteroidales</taxon>
        <taxon>Rikenellaceae</taxon>
        <taxon>Alistipes</taxon>
    </lineage>
</organism>
<feature type="domain" description="N-acetyltransferase" evidence="1">
    <location>
        <begin position="9"/>
        <end position="163"/>
    </location>
</feature>
<dbReference type="Pfam" id="PF13302">
    <property type="entry name" value="Acetyltransf_3"/>
    <property type="match status" value="1"/>
</dbReference>
<dbReference type="Gene3D" id="3.40.630.30">
    <property type="match status" value="1"/>
</dbReference>
<dbReference type="PROSITE" id="PS51186">
    <property type="entry name" value="GNAT"/>
    <property type="match status" value="1"/>
</dbReference>
<dbReference type="GeneID" id="78341833"/>
<dbReference type="EMBL" id="AP019735">
    <property type="protein sequence ID" value="BBL03802.1"/>
    <property type="molecule type" value="Genomic_DNA"/>
</dbReference>
<accession>A0A4Y1WSF8</accession>
<dbReference type="OrthoDB" id="9788916at2"/>
<protein>
    <submittedName>
        <fullName evidence="2">N-acetyltransferase</fullName>
    </submittedName>
</protein>
<keyword evidence="2" id="KW-0808">Transferase</keyword>
<dbReference type="AlphaFoldDB" id="A0A4Y1WSF8"/>
<keyword evidence="3" id="KW-1185">Reference proteome</keyword>